<gene>
    <name evidence="2" type="ORF">ACFFP0_04445</name>
</gene>
<dbReference type="EMBL" id="JBHMAA010000006">
    <property type="protein sequence ID" value="MFB9948084.1"/>
    <property type="molecule type" value="Genomic_DNA"/>
</dbReference>
<proteinExistence type="predicted"/>
<accession>A0ABV6ADA0</accession>
<feature type="region of interest" description="Disordered" evidence="1">
    <location>
        <begin position="76"/>
        <end position="145"/>
    </location>
</feature>
<dbReference type="InterPro" id="IPR018648">
    <property type="entry name" value="DUF2076"/>
</dbReference>
<sequence>MSPEERQLLTALFDRVRTASATPRDREAESFIEQSTREQPYATYYLAQAVVVQEKGLEAAANRIRELEERIRELEAGTGEPHPAEQGGGFLSSIFGSGQPRQPAPPPSSGPWSSSRQGYRPGRDYDDGYRAPPPPPSGLWGQQAMPSAGGSFLRGALGTAAGVAGGMLLANSLSGIFGNHMNSLGWGSPFAGANPFGNEAGSAPAGETVINNYYGDDAIREASDNDNSSAGDRDSNDGWQQADFNDSDSADDQSGLDNSDFGGDDSMDV</sequence>
<dbReference type="Proteomes" id="UP001589692">
    <property type="component" value="Unassembled WGS sequence"/>
</dbReference>
<reference evidence="2 3" key="1">
    <citation type="submission" date="2024-09" db="EMBL/GenBank/DDBJ databases">
        <authorList>
            <person name="Sun Q."/>
            <person name="Mori K."/>
        </authorList>
    </citation>
    <scope>NUCLEOTIDE SEQUENCE [LARGE SCALE GENOMIC DNA]</scope>
    <source>
        <strain evidence="2 3">TBRC 4938</strain>
    </source>
</reference>
<comment type="caution">
    <text evidence="2">The sequence shown here is derived from an EMBL/GenBank/DDBJ whole genome shotgun (WGS) entry which is preliminary data.</text>
</comment>
<name>A0ABV6ADA0_9HYPH</name>
<organism evidence="2 3">
    <name type="scientific">Rhizobium puerariae</name>
    <dbReference type="NCBI Taxonomy" id="1585791"/>
    <lineage>
        <taxon>Bacteria</taxon>
        <taxon>Pseudomonadati</taxon>
        <taxon>Pseudomonadota</taxon>
        <taxon>Alphaproteobacteria</taxon>
        <taxon>Hyphomicrobiales</taxon>
        <taxon>Rhizobiaceae</taxon>
        <taxon>Rhizobium/Agrobacterium group</taxon>
        <taxon>Rhizobium</taxon>
    </lineage>
</organism>
<evidence type="ECO:0000256" key="1">
    <source>
        <dbReference type="SAM" id="MobiDB-lite"/>
    </source>
</evidence>
<feature type="region of interest" description="Disordered" evidence="1">
    <location>
        <begin position="216"/>
        <end position="269"/>
    </location>
</feature>
<keyword evidence="3" id="KW-1185">Reference proteome</keyword>
<evidence type="ECO:0000313" key="2">
    <source>
        <dbReference type="EMBL" id="MFB9948084.1"/>
    </source>
</evidence>
<protein>
    <submittedName>
        <fullName evidence="2">DUF2076 domain-containing protein</fullName>
    </submittedName>
</protein>
<dbReference type="RefSeq" id="WP_377256822.1">
    <property type="nucleotide sequence ID" value="NZ_JBHMAA010000006.1"/>
</dbReference>
<feature type="region of interest" description="Disordered" evidence="1">
    <location>
        <begin position="16"/>
        <end position="37"/>
    </location>
</feature>
<feature type="compositionally biased region" description="Low complexity" evidence="1">
    <location>
        <begin position="91"/>
        <end position="101"/>
    </location>
</feature>
<dbReference type="Pfam" id="PF09849">
    <property type="entry name" value="DUF2076"/>
    <property type="match status" value="1"/>
</dbReference>
<evidence type="ECO:0000313" key="3">
    <source>
        <dbReference type="Proteomes" id="UP001589692"/>
    </source>
</evidence>